<name>A0A317SKD1_9PEZI</name>
<dbReference type="AlphaFoldDB" id="A0A317SKD1"/>
<sequence length="70" mass="7990">TSPLSGKEYITELLNSNERQIHEVLRMLKATFLDLGNWLVRNVKLGESCKMLVEQQQAIFLVIVSHCCSN</sequence>
<feature type="domain" description="DUF8040" evidence="1">
    <location>
        <begin position="1"/>
        <end position="70"/>
    </location>
</feature>
<organism evidence="2 3">
    <name type="scientific">Tuber magnatum</name>
    <name type="common">white Piedmont truffle</name>
    <dbReference type="NCBI Taxonomy" id="42249"/>
    <lineage>
        <taxon>Eukaryota</taxon>
        <taxon>Fungi</taxon>
        <taxon>Dikarya</taxon>
        <taxon>Ascomycota</taxon>
        <taxon>Pezizomycotina</taxon>
        <taxon>Pezizomycetes</taxon>
        <taxon>Pezizales</taxon>
        <taxon>Tuberaceae</taxon>
        <taxon>Tuber</taxon>
    </lineage>
</organism>
<evidence type="ECO:0000313" key="3">
    <source>
        <dbReference type="Proteomes" id="UP000246991"/>
    </source>
</evidence>
<proteinExistence type="predicted"/>
<evidence type="ECO:0000313" key="2">
    <source>
        <dbReference type="EMBL" id="PWW74050.1"/>
    </source>
</evidence>
<gene>
    <name evidence="2" type="ORF">C7212DRAFT_214466</name>
</gene>
<dbReference type="Proteomes" id="UP000246991">
    <property type="component" value="Unassembled WGS sequence"/>
</dbReference>
<accession>A0A317SKD1</accession>
<dbReference type="InterPro" id="IPR058353">
    <property type="entry name" value="DUF8040"/>
</dbReference>
<dbReference type="OrthoDB" id="2430314at2759"/>
<feature type="non-terminal residue" evidence="2">
    <location>
        <position position="1"/>
    </location>
</feature>
<dbReference type="EMBL" id="PYWC01000069">
    <property type="protein sequence ID" value="PWW74050.1"/>
    <property type="molecule type" value="Genomic_DNA"/>
</dbReference>
<comment type="caution">
    <text evidence="2">The sequence shown here is derived from an EMBL/GenBank/DDBJ whole genome shotgun (WGS) entry which is preliminary data.</text>
</comment>
<evidence type="ECO:0000259" key="1">
    <source>
        <dbReference type="Pfam" id="PF26138"/>
    </source>
</evidence>
<protein>
    <recommendedName>
        <fullName evidence="1">DUF8040 domain-containing protein</fullName>
    </recommendedName>
</protein>
<keyword evidence="3" id="KW-1185">Reference proteome</keyword>
<dbReference type="Pfam" id="PF26138">
    <property type="entry name" value="DUF8040"/>
    <property type="match status" value="1"/>
</dbReference>
<reference evidence="2 3" key="1">
    <citation type="submission" date="2018-03" db="EMBL/GenBank/DDBJ databases">
        <title>Genomes of Pezizomycetes fungi and the evolution of truffles.</title>
        <authorList>
            <person name="Murat C."/>
            <person name="Payen T."/>
            <person name="Noel B."/>
            <person name="Kuo A."/>
            <person name="Martin F.M."/>
        </authorList>
    </citation>
    <scope>NUCLEOTIDE SEQUENCE [LARGE SCALE GENOMIC DNA]</scope>
    <source>
        <strain evidence="2">091103-1</strain>
    </source>
</reference>